<protein>
    <recommendedName>
        <fullName evidence="2">Thil AANH domain-containing protein</fullName>
    </recommendedName>
</protein>
<dbReference type="InterPro" id="IPR014729">
    <property type="entry name" value="Rossmann-like_a/b/a_fold"/>
</dbReference>
<name>X1AC73_9ZZZZ</name>
<dbReference type="EMBL" id="BART01008760">
    <property type="protein sequence ID" value="GAG57726.1"/>
    <property type="molecule type" value="Genomic_DNA"/>
</dbReference>
<reference evidence="1" key="1">
    <citation type="journal article" date="2014" name="Front. Microbiol.">
        <title>High frequency of phylogenetically diverse reductive dehalogenase-homologous genes in deep subseafloor sedimentary metagenomes.</title>
        <authorList>
            <person name="Kawai M."/>
            <person name="Futagami T."/>
            <person name="Toyoda A."/>
            <person name="Takaki Y."/>
            <person name="Nishi S."/>
            <person name="Hori S."/>
            <person name="Arai W."/>
            <person name="Tsubouchi T."/>
            <person name="Morono Y."/>
            <person name="Uchiyama I."/>
            <person name="Ito T."/>
            <person name="Fujiyama A."/>
            <person name="Inagaki F."/>
            <person name="Takami H."/>
        </authorList>
    </citation>
    <scope>NUCLEOTIDE SEQUENCE</scope>
    <source>
        <strain evidence="1">Expedition CK06-06</strain>
    </source>
</reference>
<organism evidence="1">
    <name type="scientific">marine sediment metagenome</name>
    <dbReference type="NCBI Taxonomy" id="412755"/>
    <lineage>
        <taxon>unclassified sequences</taxon>
        <taxon>metagenomes</taxon>
        <taxon>ecological metagenomes</taxon>
    </lineage>
</organism>
<dbReference type="SUPFAM" id="SSF52402">
    <property type="entry name" value="Adenine nucleotide alpha hydrolases-like"/>
    <property type="match status" value="1"/>
</dbReference>
<evidence type="ECO:0000313" key="1">
    <source>
        <dbReference type="EMBL" id="GAG57726.1"/>
    </source>
</evidence>
<comment type="caution">
    <text evidence="1">The sequence shown here is derived from an EMBL/GenBank/DDBJ whole genome shotgun (WGS) entry which is preliminary data.</text>
</comment>
<dbReference type="Gene3D" id="3.40.50.620">
    <property type="entry name" value="HUPs"/>
    <property type="match status" value="1"/>
</dbReference>
<evidence type="ECO:0008006" key="2">
    <source>
        <dbReference type="Google" id="ProtNLM"/>
    </source>
</evidence>
<accession>X1AC73</accession>
<proteinExistence type="predicted"/>
<feature type="non-terminal residue" evidence="1">
    <location>
        <position position="79"/>
    </location>
</feature>
<sequence>MTTGIALFSGGLDSILAIKVLEQQNIKVEAISFVTPFFGPETAQKSIKNTNAKLHIIDITEKHFEMLKNPPHGYGKNMN</sequence>
<dbReference type="AlphaFoldDB" id="X1AC73"/>
<gene>
    <name evidence="1" type="ORF">S01H4_19616</name>
</gene>